<dbReference type="SUPFAM" id="SSF53597">
    <property type="entry name" value="Dihydrofolate reductase-like"/>
    <property type="match status" value="1"/>
</dbReference>
<dbReference type="GO" id="GO:0005829">
    <property type="term" value="C:cytosol"/>
    <property type="evidence" value="ECO:0007669"/>
    <property type="project" value="TreeGrafter"/>
</dbReference>
<dbReference type="CDD" id="cd00209">
    <property type="entry name" value="DHFR"/>
    <property type="match status" value="1"/>
</dbReference>
<dbReference type="AlphaFoldDB" id="A0A2W7NM55"/>
<comment type="similarity">
    <text evidence="2 8">Belongs to the dihydrofolate reductase family.</text>
</comment>
<comment type="caution">
    <text evidence="10">The sequence shown here is derived from an EMBL/GenBank/DDBJ whole genome shotgun (WGS) entry which is preliminary data.</text>
</comment>
<evidence type="ECO:0000313" key="11">
    <source>
        <dbReference type="Proteomes" id="UP000249239"/>
    </source>
</evidence>
<dbReference type="EMBL" id="QKZK01000005">
    <property type="protein sequence ID" value="PZX19197.1"/>
    <property type="molecule type" value="Genomic_DNA"/>
</dbReference>
<dbReference type="Proteomes" id="UP000249239">
    <property type="component" value="Unassembled WGS sequence"/>
</dbReference>
<dbReference type="InterPro" id="IPR024072">
    <property type="entry name" value="DHFR-like_dom_sf"/>
</dbReference>
<comment type="pathway">
    <text evidence="1 8">Cofactor biosynthesis; tetrahydrofolate biosynthesis; 5,6,7,8-tetrahydrofolate from 7,8-dihydrofolate: step 1/1.</text>
</comment>
<dbReference type="PRINTS" id="PR00070">
    <property type="entry name" value="DHFR"/>
</dbReference>
<evidence type="ECO:0000256" key="7">
    <source>
        <dbReference type="ARBA" id="ARBA00025067"/>
    </source>
</evidence>
<comment type="function">
    <text evidence="7 8">Key enzyme in folate metabolism. Catalyzes an essential reaction for de novo glycine and purine synthesis, and for DNA precursor synthesis.</text>
</comment>
<accession>A0A2W7NM55</accession>
<keyword evidence="4 8" id="KW-0554">One-carbon metabolism</keyword>
<dbReference type="FunFam" id="3.40.430.10:FF:000001">
    <property type="entry name" value="Dihydrofolate reductase"/>
    <property type="match status" value="1"/>
</dbReference>
<name>A0A2W7NM55_9BACT</name>
<evidence type="ECO:0000313" key="10">
    <source>
        <dbReference type="EMBL" id="PZX19197.1"/>
    </source>
</evidence>
<keyword evidence="5 8" id="KW-0521">NADP</keyword>
<dbReference type="GO" id="GO:0046654">
    <property type="term" value="P:tetrahydrofolate biosynthetic process"/>
    <property type="evidence" value="ECO:0007669"/>
    <property type="project" value="UniProtKB-UniPathway"/>
</dbReference>
<dbReference type="OrthoDB" id="9804315at2"/>
<dbReference type="GO" id="GO:0046655">
    <property type="term" value="P:folic acid metabolic process"/>
    <property type="evidence" value="ECO:0007669"/>
    <property type="project" value="TreeGrafter"/>
</dbReference>
<dbReference type="Gene3D" id="3.40.430.10">
    <property type="entry name" value="Dihydrofolate Reductase, subunit A"/>
    <property type="match status" value="1"/>
</dbReference>
<evidence type="ECO:0000256" key="1">
    <source>
        <dbReference type="ARBA" id="ARBA00004903"/>
    </source>
</evidence>
<reference evidence="10 11" key="1">
    <citation type="submission" date="2018-06" db="EMBL/GenBank/DDBJ databases">
        <title>Genomic Encyclopedia of Archaeal and Bacterial Type Strains, Phase II (KMG-II): from individual species to whole genera.</title>
        <authorList>
            <person name="Goeker M."/>
        </authorList>
    </citation>
    <scope>NUCLEOTIDE SEQUENCE [LARGE SCALE GENOMIC DNA]</scope>
    <source>
        <strain evidence="10 11">DSM 6779</strain>
    </source>
</reference>
<dbReference type="PROSITE" id="PS51330">
    <property type="entry name" value="DHFR_2"/>
    <property type="match status" value="1"/>
</dbReference>
<organism evidence="10 11">
    <name type="scientific">Breznakibacter xylanolyticus</name>
    <dbReference type="NCBI Taxonomy" id="990"/>
    <lineage>
        <taxon>Bacteria</taxon>
        <taxon>Pseudomonadati</taxon>
        <taxon>Bacteroidota</taxon>
        <taxon>Bacteroidia</taxon>
        <taxon>Marinilabiliales</taxon>
        <taxon>Marinilabiliaceae</taxon>
        <taxon>Breznakibacter</taxon>
    </lineage>
</organism>
<feature type="domain" description="DHFR" evidence="9">
    <location>
        <begin position="2"/>
        <end position="162"/>
    </location>
</feature>
<dbReference type="EC" id="1.5.1.3" evidence="3 8"/>
<dbReference type="GO" id="GO:0046452">
    <property type="term" value="P:dihydrofolate metabolic process"/>
    <property type="evidence" value="ECO:0007669"/>
    <property type="project" value="TreeGrafter"/>
</dbReference>
<comment type="catalytic activity">
    <reaction evidence="8">
        <text>(6S)-5,6,7,8-tetrahydrofolate + NADP(+) = 7,8-dihydrofolate + NADPH + H(+)</text>
        <dbReference type="Rhea" id="RHEA:15009"/>
        <dbReference type="ChEBI" id="CHEBI:15378"/>
        <dbReference type="ChEBI" id="CHEBI:57451"/>
        <dbReference type="ChEBI" id="CHEBI:57453"/>
        <dbReference type="ChEBI" id="CHEBI:57783"/>
        <dbReference type="ChEBI" id="CHEBI:58349"/>
        <dbReference type="EC" id="1.5.1.3"/>
    </reaction>
</comment>
<dbReference type="UniPathway" id="UPA00077">
    <property type="reaction ID" value="UER00158"/>
</dbReference>
<dbReference type="RefSeq" id="WP_111444580.1">
    <property type="nucleotide sequence ID" value="NZ_QKZK01000005.1"/>
</dbReference>
<proteinExistence type="inferred from homology"/>
<dbReference type="InterPro" id="IPR012259">
    <property type="entry name" value="DHFR"/>
</dbReference>
<dbReference type="PIRSF" id="PIRSF000194">
    <property type="entry name" value="DHFR"/>
    <property type="match status" value="1"/>
</dbReference>
<evidence type="ECO:0000259" key="9">
    <source>
        <dbReference type="PROSITE" id="PS51330"/>
    </source>
</evidence>
<dbReference type="GO" id="GO:0070401">
    <property type="term" value="F:NADP+ binding"/>
    <property type="evidence" value="ECO:0007669"/>
    <property type="project" value="UniProtKB-ARBA"/>
</dbReference>
<evidence type="ECO:0000256" key="8">
    <source>
        <dbReference type="PIRNR" id="PIRNR000194"/>
    </source>
</evidence>
<dbReference type="GO" id="GO:0004146">
    <property type="term" value="F:dihydrofolate reductase activity"/>
    <property type="evidence" value="ECO:0007669"/>
    <property type="project" value="UniProtKB-EC"/>
</dbReference>
<evidence type="ECO:0000256" key="5">
    <source>
        <dbReference type="ARBA" id="ARBA00022857"/>
    </source>
</evidence>
<evidence type="ECO:0000256" key="2">
    <source>
        <dbReference type="ARBA" id="ARBA00009539"/>
    </source>
</evidence>
<dbReference type="Pfam" id="PF00186">
    <property type="entry name" value="DHFR_1"/>
    <property type="match status" value="1"/>
</dbReference>
<dbReference type="PANTHER" id="PTHR48069:SF3">
    <property type="entry name" value="DIHYDROFOLATE REDUCTASE"/>
    <property type="match status" value="1"/>
</dbReference>
<keyword evidence="6 8" id="KW-0560">Oxidoreductase</keyword>
<dbReference type="PANTHER" id="PTHR48069">
    <property type="entry name" value="DIHYDROFOLATE REDUCTASE"/>
    <property type="match status" value="1"/>
</dbReference>
<dbReference type="GO" id="GO:0006730">
    <property type="term" value="P:one-carbon metabolic process"/>
    <property type="evidence" value="ECO:0007669"/>
    <property type="project" value="UniProtKB-KW"/>
</dbReference>
<evidence type="ECO:0000256" key="6">
    <source>
        <dbReference type="ARBA" id="ARBA00023002"/>
    </source>
</evidence>
<evidence type="ECO:0000256" key="3">
    <source>
        <dbReference type="ARBA" id="ARBA00012856"/>
    </source>
</evidence>
<sequence>MTLSLIFSLADNNAIGRNNDLLAYVSDDLKRFKQLTSGHPVIMGRRTFESLPKGALPNRHNIVVTHQKGYIAPGASVVHTPSEALALCESDEEVFVIGGATIYKLFLPLAHKLYVTLIHHTFPDADTFFPCIRPNEWQEVSRQGICTDDKSGYQYSFINYERAH</sequence>
<keyword evidence="11" id="KW-1185">Reference proteome</keyword>
<evidence type="ECO:0000256" key="4">
    <source>
        <dbReference type="ARBA" id="ARBA00022563"/>
    </source>
</evidence>
<gene>
    <name evidence="10" type="ORF">LX69_00864</name>
</gene>
<dbReference type="InterPro" id="IPR001796">
    <property type="entry name" value="DHFR_dom"/>
</dbReference>
<protein>
    <recommendedName>
        <fullName evidence="3 8">Dihydrofolate reductase</fullName>
        <ecNumber evidence="3 8">1.5.1.3</ecNumber>
    </recommendedName>
</protein>